<accession>A0A914VPU6</accession>
<dbReference type="Proteomes" id="UP000887566">
    <property type="component" value="Unplaced"/>
</dbReference>
<sequence length="131" mass="14483">MQSTAPVWLIEANARREWGGGRGRTRRDSATDAPTIIGGRKDEVYEFLCSRRPACPSAGPTAAGTIHPRRPLARSSRRIAVTDLLMPYVQCDILPSLLVSSMIFSCLLSVMPLPAHISLRARALRLYDYCI</sequence>
<dbReference type="WBParaSite" id="PSAMB.scaffold223size64209.g3524.t1">
    <property type="protein sequence ID" value="PSAMB.scaffold223size64209.g3524.t1"/>
    <property type="gene ID" value="PSAMB.scaffold223size64209.g3524"/>
</dbReference>
<keyword evidence="1" id="KW-1185">Reference proteome</keyword>
<name>A0A914VPU6_9BILA</name>
<evidence type="ECO:0000313" key="1">
    <source>
        <dbReference type="Proteomes" id="UP000887566"/>
    </source>
</evidence>
<evidence type="ECO:0000313" key="2">
    <source>
        <dbReference type="WBParaSite" id="PSAMB.scaffold223size64209.g3524.t1"/>
    </source>
</evidence>
<protein>
    <submittedName>
        <fullName evidence="2">Uncharacterized protein</fullName>
    </submittedName>
</protein>
<proteinExistence type="predicted"/>
<reference evidence="2" key="1">
    <citation type="submission" date="2022-11" db="UniProtKB">
        <authorList>
            <consortium name="WormBaseParasite"/>
        </authorList>
    </citation>
    <scope>IDENTIFICATION</scope>
</reference>
<organism evidence="1 2">
    <name type="scientific">Plectus sambesii</name>
    <dbReference type="NCBI Taxonomy" id="2011161"/>
    <lineage>
        <taxon>Eukaryota</taxon>
        <taxon>Metazoa</taxon>
        <taxon>Ecdysozoa</taxon>
        <taxon>Nematoda</taxon>
        <taxon>Chromadorea</taxon>
        <taxon>Plectida</taxon>
        <taxon>Plectina</taxon>
        <taxon>Plectoidea</taxon>
        <taxon>Plectidae</taxon>
        <taxon>Plectus</taxon>
    </lineage>
</organism>
<dbReference type="AlphaFoldDB" id="A0A914VPU6"/>